<gene>
    <name evidence="2" type="ORF">DES47_104496</name>
</gene>
<evidence type="ECO:0000313" key="2">
    <source>
        <dbReference type="EMBL" id="TDP64207.1"/>
    </source>
</evidence>
<proteinExistence type="predicted"/>
<dbReference type="OrthoDB" id="8903628at2"/>
<feature type="transmembrane region" description="Helical" evidence="1">
    <location>
        <begin position="155"/>
        <end position="179"/>
    </location>
</feature>
<evidence type="ECO:0000256" key="1">
    <source>
        <dbReference type="SAM" id="Phobius"/>
    </source>
</evidence>
<dbReference type="RefSeq" id="WP_133702031.1">
    <property type="nucleotide sequence ID" value="NZ_SNXS01000004.1"/>
</dbReference>
<feature type="transmembrane region" description="Helical" evidence="1">
    <location>
        <begin position="20"/>
        <end position="39"/>
    </location>
</feature>
<feature type="transmembrane region" description="Helical" evidence="1">
    <location>
        <begin position="60"/>
        <end position="82"/>
    </location>
</feature>
<keyword evidence="3" id="KW-1185">Reference proteome</keyword>
<dbReference type="AlphaFoldDB" id="A0A4R6QLG4"/>
<organism evidence="2 3">
    <name type="scientific">Roseateles toxinivorans</name>
    <dbReference type="NCBI Taxonomy" id="270368"/>
    <lineage>
        <taxon>Bacteria</taxon>
        <taxon>Pseudomonadati</taxon>
        <taxon>Pseudomonadota</taxon>
        <taxon>Betaproteobacteria</taxon>
        <taxon>Burkholderiales</taxon>
        <taxon>Sphaerotilaceae</taxon>
        <taxon>Roseateles</taxon>
    </lineage>
</organism>
<protein>
    <submittedName>
        <fullName evidence="2">Phospholipid/cholesterol/gamma-HCH transport system permease protein</fullName>
    </submittedName>
</protein>
<dbReference type="InParanoid" id="A0A4R6QLG4"/>
<comment type="caution">
    <text evidence="2">The sequence shown here is derived from an EMBL/GenBank/DDBJ whole genome shotgun (WGS) entry which is preliminary data.</text>
</comment>
<dbReference type="InterPro" id="IPR030802">
    <property type="entry name" value="Permease_MalE"/>
</dbReference>
<keyword evidence="1" id="KW-0812">Transmembrane</keyword>
<feature type="transmembrane region" description="Helical" evidence="1">
    <location>
        <begin position="199"/>
        <end position="222"/>
    </location>
</feature>
<dbReference type="Pfam" id="PF02405">
    <property type="entry name" value="MlaE"/>
    <property type="match status" value="1"/>
</dbReference>
<dbReference type="EMBL" id="SNXS01000004">
    <property type="protein sequence ID" value="TDP64207.1"/>
    <property type="molecule type" value="Genomic_DNA"/>
</dbReference>
<evidence type="ECO:0000313" key="3">
    <source>
        <dbReference type="Proteomes" id="UP000295361"/>
    </source>
</evidence>
<keyword evidence="1" id="KW-1133">Transmembrane helix</keyword>
<sequence>MPQPSRAPAQPLLHTLRQWLTGWWGLLLFGARLAVLALSPSSWRRSQRRLMLHQAYAATMPLLLGFGLGSAIMAQVIIRIVLATAQSYGLTGYALNVLVRTLVLELIPLSAALYTAVRYTMPAAEQVRAMRARGLHKAQLAQGLDPLRDTVLPRALAGVFAAITLTLLAATITLLLTYLNLYGFSTWGLTGFVRGVGQVFGPVIVLIFALKALLLSLAVAVIPMRPGARDGAPGADLNHLARLLAVVLLIELLSLVGNYY</sequence>
<dbReference type="Proteomes" id="UP000295361">
    <property type="component" value="Unassembled WGS sequence"/>
</dbReference>
<keyword evidence="1" id="KW-0472">Membrane</keyword>
<reference evidence="2 3" key="1">
    <citation type="submission" date="2019-03" db="EMBL/GenBank/DDBJ databases">
        <title>Genomic Encyclopedia of Type Strains, Phase IV (KMG-IV): sequencing the most valuable type-strain genomes for metagenomic binning, comparative biology and taxonomic classification.</title>
        <authorList>
            <person name="Goeker M."/>
        </authorList>
    </citation>
    <scope>NUCLEOTIDE SEQUENCE [LARGE SCALE GENOMIC DNA]</scope>
    <source>
        <strain evidence="2 3">DSM 16998</strain>
    </source>
</reference>
<feature type="transmembrane region" description="Helical" evidence="1">
    <location>
        <begin position="102"/>
        <end position="121"/>
    </location>
</feature>
<name>A0A4R6QLG4_9BURK</name>
<dbReference type="GO" id="GO:0043190">
    <property type="term" value="C:ATP-binding cassette (ABC) transporter complex"/>
    <property type="evidence" value="ECO:0007669"/>
    <property type="project" value="InterPro"/>
</dbReference>
<accession>A0A4R6QLG4</accession>